<dbReference type="InterPro" id="IPR037883">
    <property type="entry name" value="Knr4/Smi1-like_sf"/>
</dbReference>
<keyword evidence="3" id="KW-1185">Reference proteome</keyword>
<evidence type="ECO:0000259" key="1">
    <source>
        <dbReference type="SMART" id="SM00860"/>
    </source>
</evidence>
<proteinExistence type="predicted"/>
<protein>
    <recommendedName>
        <fullName evidence="1">Knr4/Smi1-like domain-containing protein</fullName>
    </recommendedName>
</protein>
<dbReference type="OrthoDB" id="5385717at2"/>
<name>A0A2S9YD33_9BACT</name>
<feature type="domain" description="Knr4/Smi1-like" evidence="1">
    <location>
        <begin position="27"/>
        <end position="145"/>
    </location>
</feature>
<dbReference type="RefSeq" id="WP_146155529.1">
    <property type="nucleotide sequence ID" value="NZ_PVNK01000108.1"/>
</dbReference>
<dbReference type="EMBL" id="PVNK01000108">
    <property type="protein sequence ID" value="PRQ03030.1"/>
    <property type="molecule type" value="Genomic_DNA"/>
</dbReference>
<gene>
    <name evidence="2" type="ORF">ENSA5_19690</name>
</gene>
<organism evidence="2 3">
    <name type="scientific">Enhygromyxa salina</name>
    <dbReference type="NCBI Taxonomy" id="215803"/>
    <lineage>
        <taxon>Bacteria</taxon>
        <taxon>Pseudomonadati</taxon>
        <taxon>Myxococcota</taxon>
        <taxon>Polyangia</taxon>
        <taxon>Nannocystales</taxon>
        <taxon>Nannocystaceae</taxon>
        <taxon>Enhygromyxa</taxon>
    </lineage>
</organism>
<sequence>MTTENPISAIIDEICQIEPEFREDIRGVDRALIERLEQLHGRPLPAVYRDFLRHMGESWGIELPRTDFTACRIVSYYEKIAWRPPEPFTMIGMDNFGNSQDYFLDGRGSREAVVSFPLGTDPTAPDADPNDFEFESASLPDYIFSMFFMVRHLSNCPAVVQASKVTHLDGSFERAVDVVRRYGLPEHPRSSGGYAYFYTPELSAAISQPPGYGLGVRISGRDGTGVERLYALLDHHVGLVHRNR</sequence>
<dbReference type="AlphaFoldDB" id="A0A2S9YD33"/>
<evidence type="ECO:0000313" key="2">
    <source>
        <dbReference type="EMBL" id="PRQ03030.1"/>
    </source>
</evidence>
<evidence type="ECO:0000313" key="3">
    <source>
        <dbReference type="Proteomes" id="UP000237968"/>
    </source>
</evidence>
<dbReference type="InterPro" id="IPR018958">
    <property type="entry name" value="Knr4/Smi1-like_dom"/>
</dbReference>
<dbReference type="Proteomes" id="UP000237968">
    <property type="component" value="Unassembled WGS sequence"/>
</dbReference>
<comment type="caution">
    <text evidence="2">The sequence shown here is derived from an EMBL/GenBank/DDBJ whole genome shotgun (WGS) entry which is preliminary data.</text>
</comment>
<accession>A0A2S9YD33</accession>
<dbReference type="Gene3D" id="3.40.1580.10">
    <property type="entry name" value="SMI1/KNR4-like"/>
    <property type="match status" value="1"/>
</dbReference>
<dbReference type="SMART" id="SM00860">
    <property type="entry name" value="SMI1_KNR4"/>
    <property type="match status" value="1"/>
</dbReference>
<reference evidence="2 3" key="1">
    <citation type="submission" date="2018-03" db="EMBL/GenBank/DDBJ databases">
        <title>Draft Genome Sequences of the Obligatory Marine Myxobacteria Enhygromyxa salina SWB005.</title>
        <authorList>
            <person name="Poehlein A."/>
            <person name="Moghaddam J.A."/>
            <person name="Harms H."/>
            <person name="Alanjari M."/>
            <person name="Koenig G.M."/>
            <person name="Daniel R."/>
            <person name="Schaeberle T.F."/>
        </authorList>
    </citation>
    <scope>NUCLEOTIDE SEQUENCE [LARGE SCALE GENOMIC DNA]</scope>
    <source>
        <strain evidence="2 3">SWB005</strain>
    </source>
</reference>
<dbReference type="SUPFAM" id="SSF160631">
    <property type="entry name" value="SMI1/KNR4-like"/>
    <property type="match status" value="1"/>
</dbReference>